<dbReference type="PROSITE" id="PS51935">
    <property type="entry name" value="NLPC_P60"/>
    <property type="match status" value="1"/>
</dbReference>
<gene>
    <name evidence="7" type="ORF">CF651_28975</name>
</gene>
<feature type="signal peptide" evidence="5">
    <location>
        <begin position="1"/>
        <end position="29"/>
    </location>
</feature>
<dbReference type="InterPro" id="IPR051202">
    <property type="entry name" value="Peptidase_C40"/>
</dbReference>
<dbReference type="PANTHER" id="PTHR47053:SF1">
    <property type="entry name" value="MUREIN DD-ENDOPEPTIDASE MEPH-RELATED"/>
    <property type="match status" value="1"/>
</dbReference>
<dbReference type="Pfam" id="PF00877">
    <property type="entry name" value="NLPC_P60"/>
    <property type="match status" value="1"/>
</dbReference>
<keyword evidence="4" id="KW-0788">Thiol protease</keyword>
<evidence type="ECO:0000256" key="1">
    <source>
        <dbReference type="ARBA" id="ARBA00007074"/>
    </source>
</evidence>
<protein>
    <submittedName>
        <fullName evidence="7">Hydrolase Nlp/P60</fullName>
    </submittedName>
</protein>
<dbReference type="Gene3D" id="3.90.1720.10">
    <property type="entry name" value="endopeptidase domain like (from Nostoc punctiforme)"/>
    <property type="match status" value="1"/>
</dbReference>
<dbReference type="InterPro" id="IPR000064">
    <property type="entry name" value="NLP_P60_dom"/>
</dbReference>
<evidence type="ECO:0000313" key="8">
    <source>
        <dbReference type="Proteomes" id="UP000215509"/>
    </source>
</evidence>
<dbReference type="Proteomes" id="UP000215509">
    <property type="component" value="Unassembled WGS sequence"/>
</dbReference>
<feature type="chain" id="PRO_5012240589" evidence="5">
    <location>
        <begin position="30"/>
        <end position="157"/>
    </location>
</feature>
<dbReference type="RefSeq" id="WP_094018349.1">
    <property type="nucleotide sequence ID" value="NZ_NMQW01000057.1"/>
</dbReference>
<dbReference type="GO" id="GO:0006508">
    <property type="term" value="P:proteolysis"/>
    <property type="evidence" value="ECO:0007669"/>
    <property type="project" value="UniProtKB-KW"/>
</dbReference>
<reference evidence="7 8" key="1">
    <citation type="submission" date="2017-07" db="EMBL/GenBank/DDBJ databases">
        <title>Genome sequencing and assembly of Paenibacillus rigui.</title>
        <authorList>
            <person name="Mayilraj S."/>
        </authorList>
    </citation>
    <scope>NUCLEOTIDE SEQUENCE [LARGE SCALE GENOMIC DNA]</scope>
    <source>
        <strain evidence="7 8">JCM 16352</strain>
    </source>
</reference>
<keyword evidence="3 7" id="KW-0378">Hydrolase</keyword>
<dbReference type="InterPro" id="IPR038765">
    <property type="entry name" value="Papain-like_cys_pep_sf"/>
</dbReference>
<accession>A0A229UH34</accession>
<name>A0A229UH34_9BACL</name>
<evidence type="ECO:0000313" key="7">
    <source>
        <dbReference type="EMBL" id="OXM82707.1"/>
    </source>
</evidence>
<dbReference type="GO" id="GO:0008234">
    <property type="term" value="F:cysteine-type peptidase activity"/>
    <property type="evidence" value="ECO:0007669"/>
    <property type="project" value="UniProtKB-KW"/>
</dbReference>
<proteinExistence type="inferred from homology"/>
<evidence type="ECO:0000256" key="4">
    <source>
        <dbReference type="ARBA" id="ARBA00022807"/>
    </source>
</evidence>
<evidence type="ECO:0000259" key="6">
    <source>
        <dbReference type="PROSITE" id="PS51935"/>
    </source>
</evidence>
<dbReference type="OrthoDB" id="9813118at2"/>
<dbReference type="EMBL" id="NMQW01000057">
    <property type="protein sequence ID" value="OXM82707.1"/>
    <property type="molecule type" value="Genomic_DNA"/>
</dbReference>
<sequence length="157" mass="17001">MKKMLTVTTLTLSLLLSGVGLAVPQHASAATTSQDDKIISTAKSYIGKVKYVYGERNPDKLIFDCSAFTQFVFKKNGISIPWGSRAQAKVGTKVSSISKLQKGDLVMFSVGTKGQINHVGIYVGNNKFISNTKSSGVVISSMTSGYWSTRFIEGRHL</sequence>
<keyword evidence="5" id="KW-0732">Signal</keyword>
<comment type="caution">
    <text evidence="7">The sequence shown here is derived from an EMBL/GenBank/DDBJ whole genome shotgun (WGS) entry which is preliminary data.</text>
</comment>
<evidence type="ECO:0000256" key="5">
    <source>
        <dbReference type="SAM" id="SignalP"/>
    </source>
</evidence>
<evidence type="ECO:0000256" key="2">
    <source>
        <dbReference type="ARBA" id="ARBA00022670"/>
    </source>
</evidence>
<evidence type="ECO:0000256" key="3">
    <source>
        <dbReference type="ARBA" id="ARBA00022801"/>
    </source>
</evidence>
<organism evidence="7 8">
    <name type="scientific">Paenibacillus rigui</name>
    <dbReference type="NCBI Taxonomy" id="554312"/>
    <lineage>
        <taxon>Bacteria</taxon>
        <taxon>Bacillati</taxon>
        <taxon>Bacillota</taxon>
        <taxon>Bacilli</taxon>
        <taxon>Bacillales</taxon>
        <taxon>Paenibacillaceae</taxon>
        <taxon>Paenibacillus</taxon>
    </lineage>
</organism>
<keyword evidence="2" id="KW-0645">Protease</keyword>
<keyword evidence="8" id="KW-1185">Reference proteome</keyword>
<comment type="similarity">
    <text evidence="1">Belongs to the peptidase C40 family.</text>
</comment>
<feature type="domain" description="NlpC/P60" evidence="6">
    <location>
        <begin position="32"/>
        <end position="157"/>
    </location>
</feature>
<dbReference type="AlphaFoldDB" id="A0A229UH34"/>
<dbReference type="SUPFAM" id="SSF54001">
    <property type="entry name" value="Cysteine proteinases"/>
    <property type="match status" value="1"/>
</dbReference>
<dbReference type="PANTHER" id="PTHR47053">
    <property type="entry name" value="MUREIN DD-ENDOPEPTIDASE MEPH-RELATED"/>
    <property type="match status" value="1"/>
</dbReference>